<evidence type="ECO:0000313" key="3">
    <source>
        <dbReference type="Proteomes" id="UP000733744"/>
    </source>
</evidence>
<proteinExistence type="predicted"/>
<name>A0ABY3CDD3_9GAMM</name>
<reference evidence="2 3" key="1">
    <citation type="journal article" date="2019" name="Antonie Van Leeuwenhoek">
        <title>Description of 'Ca. Methylobacter oryzae' KRF1, a novel species from the environmentally important Methylobacter clade 2.</title>
        <authorList>
            <person name="Khatri K."/>
            <person name="Mohite J.A."/>
            <person name="Pandit P.S."/>
            <person name="Bahulikar R."/>
            <person name="Rahalkar M.C."/>
        </authorList>
    </citation>
    <scope>NUCLEOTIDE SEQUENCE [LARGE SCALE GENOMIC DNA]</scope>
    <source>
        <strain evidence="2 3">KRF1</strain>
    </source>
</reference>
<feature type="compositionally biased region" description="Basic and acidic residues" evidence="1">
    <location>
        <begin position="1"/>
        <end position="10"/>
    </location>
</feature>
<comment type="caution">
    <text evidence="2">The sequence shown here is derived from an EMBL/GenBank/DDBJ whole genome shotgun (WGS) entry which is preliminary data.</text>
</comment>
<evidence type="ECO:0008006" key="4">
    <source>
        <dbReference type="Google" id="ProtNLM"/>
    </source>
</evidence>
<dbReference type="Proteomes" id="UP000733744">
    <property type="component" value="Unassembled WGS sequence"/>
</dbReference>
<sequence>MIIRHAEKPADSGAPFGVDINGNQNPESLIPLGWQRAGALVPFFAPTDGKPQSTGIATPQYLYAAGVGKHSNSLRPQETITPLSEKLGIKIHDKYLKEDQADMIKDAMGRDGIVLIAWQHQDIPGIANLILGNSTTAPQTWPGDRFDVVWVFDWQNDAYVFSQVPQRLLAGDGDSVISSS</sequence>
<keyword evidence="3" id="KW-1185">Reference proteome</keyword>
<evidence type="ECO:0000256" key="1">
    <source>
        <dbReference type="SAM" id="MobiDB-lite"/>
    </source>
</evidence>
<evidence type="ECO:0000313" key="2">
    <source>
        <dbReference type="EMBL" id="TRW97205.1"/>
    </source>
</evidence>
<protein>
    <recommendedName>
        <fullName evidence="4">Histidine phosphatase family protein</fullName>
    </recommendedName>
</protein>
<accession>A0ABY3CDD3</accession>
<organism evidence="2 3">
    <name type="scientific">Candidatus Methylobacter oryzae</name>
    <dbReference type="NCBI Taxonomy" id="2497749"/>
    <lineage>
        <taxon>Bacteria</taxon>
        <taxon>Pseudomonadati</taxon>
        <taxon>Pseudomonadota</taxon>
        <taxon>Gammaproteobacteria</taxon>
        <taxon>Methylococcales</taxon>
        <taxon>Methylococcaceae</taxon>
        <taxon>Methylobacter</taxon>
    </lineage>
</organism>
<dbReference type="EMBL" id="RYFG02000073">
    <property type="protein sequence ID" value="TRW97205.1"/>
    <property type="molecule type" value="Genomic_DNA"/>
</dbReference>
<feature type="region of interest" description="Disordered" evidence="1">
    <location>
        <begin position="1"/>
        <end position="21"/>
    </location>
</feature>
<gene>
    <name evidence="2" type="ORF">EKO24_007685</name>
</gene>